<protein>
    <submittedName>
        <fullName evidence="1">Uncharacterized protein</fullName>
    </submittedName>
</protein>
<dbReference type="OrthoDB" id="1434055at2"/>
<keyword evidence="2" id="KW-1185">Reference proteome</keyword>
<name>A0A1K1QXF6_9FLAO</name>
<accession>A0A1K1QXF6</accession>
<dbReference type="EMBL" id="FPIY01000005">
    <property type="protein sequence ID" value="SFW64361.1"/>
    <property type="molecule type" value="Genomic_DNA"/>
</dbReference>
<dbReference type="RefSeq" id="WP_072304672.1">
    <property type="nucleotide sequence ID" value="NZ_FPIY01000005.1"/>
</dbReference>
<proteinExistence type="predicted"/>
<dbReference type="STRING" id="76595.SAMN05660313_03053"/>
<evidence type="ECO:0000313" key="1">
    <source>
        <dbReference type="EMBL" id="SFW64361.1"/>
    </source>
</evidence>
<evidence type="ECO:0000313" key="2">
    <source>
        <dbReference type="Proteomes" id="UP000183257"/>
    </source>
</evidence>
<sequence length="226" mass="27643">MDNFELYTYTYEKTYRIAERFLRFAFIDNKNKNRPFATIKNQITKWLYVYTQENYTNILDTKYTEPFELFSKKAQYYEMETELEEIKCILENEIQEYFATTNNNIKDFIFSVAIHKALQEIYNIFSTTSPFFKLVYNQKKYKYIQFKKLKNTSYQTLTIYEKMMDIEYPYRIIEREIQNPKAEITTTKIDKIKNNLTHKKKQLFDFTEDDGIAYLITNYFNKTRKS</sequence>
<reference evidence="2" key="1">
    <citation type="submission" date="2016-11" db="EMBL/GenBank/DDBJ databases">
        <authorList>
            <person name="Varghese N."/>
            <person name="Submissions S."/>
        </authorList>
    </citation>
    <scope>NUCLEOTIDE SEQUENCE [LARGE SCALE GENOMIC DNA]</scope>
    <source>
        <strain evidence="2">DSM 24786</strain>
    </source>
</reference>
<dbReference type="Proteomes" id="UP000183257">
    <property type="component" value="Unassembled WGS sequence"/>
</dbReference>
<gene>
    <name evidence="1" type="ORF">SAMN05660313_03053</name>
</gene>
<organism evidence="1 2">
    <name type="scientific">Cellulophaga fucicola</name>
    <dbReference type="NCBI Taxonomy" id="76595"/>
    <lineage>
        <taxon>Bacteria</taxon>
        <taxon>Pseudomonadati</taxon>
        <taxon>Bacteroidota</taxon>
        <taxon>Flavobacteriia</taxon>
        <taxon>Flavobacteriales</taxon>
        <taxon>Flavobacteriaceae</taxon>
        <taxon>Cellulophaga</taxon>
    </lineage>
</organism>
<dbReference type="AlphaFoldDB" id="A0A1K1QXF6"/>